<dbReference type="SMART" id="SM00347">
    <property type="entry name" value="HTH_MARR"/>
    <property type="match status" value="1"/>
</dbReference>
<dbReference type="Gene3D" id="1.10.10.10">
    <property type="entry name" value="Winged helix-like DNA-binding domain superfamily/Winged helix DNA-binding domain"/>
    <property type="match status" value="1"/>
</dbReference>
<dbReference type="PROSITE" id="PS50995">
    <property type="entry name" value="HTH_MARR_2"/>
    <property type="match status" value="1"/>
</dbReference>
<feature type="domain" description="HTH marR-type" evidence="1">
    <location>
        <begin position="56"/>
        <end position="190"/>
    </location>
</feature>
<dbReference type="PANTHER" id="PTHR33164">
    <property type="entry name" value="TRANSCRIPTIONAL REGULATOR, MARR FAMILY"/>
    <property type="match status" value="1"/>
</dbReference>
<dbReference type="AlphaFoldDB" id="A0A238L0T8"/>
<protein>
    <submittedName>
        <fullName evidence="2">MarR family protein</fullName>
    </submittedName>
</protein>
<dbReference type="InterPro" id="IPR039422">
    <property type="entry name" value="MarR/SlyA-like"/>
</dbReference>
<dbReference type="GO" id="GO:0003700">
    <property type="term" value="F:DNA-binding transcription factor activity"/>
    <property type="evidence" value="ECO:0007669"/>
    <property type="project" value="InterPro"/>
</dbReference>
<dbReference type="InterPro" id="IPR000835">
    <property type="entry name" value="HTH_MarR-typ"/>
</dbReference>
<dbReference type="Pfam" id="PF12802">
    <property type="entry name" value="MarR_2"/>
    <property type="match status" value="1"/>
</dbReference>
<keyword evidence="3" id="KW-1185">Reference proteome</keyword>
<reference evidence="2 3" key="1">
    <citation type="submission" date="2017-05" db="EMBL/GenBank/DDBJ databases">
        <authorList>
            <person name="Song R."/>
            <person name="Chenine A.L."/>
            <person name="Ruprecht R.M."/>
        </authorList>
    </citation>
    <scope>NUCLEOTIDE SEQUENCE [LARGE SCALE GENOMIC DNA]</scope>
    <source>
        <strain evidence="2 3">CECT 8898</strain>
    </source>
</reference>
<organism evidence="2 3">
    <name type="scientific">Maliponia aquimaris</name>
    <dbReference type="NCBI Taxonomy" id="1673631"/>
    <lineage>
        <taxon>Bacteria</taxon>
        <taxon>Pseudomonadati</taxon>
        <taxon>Pseudomonadota</taxon>
        <taxon>Alphaproteobacteria</taxon>
        <taxon>Rhodobacterales</taxon>
        <taxon>Paracoccaceae</taxon>
        <taxon>Maliponia</taxon>
    </lineage>
</organism>
<sequence>MWGDNVPVKFNLELNPVSPVVLEIMPDPQPATDENPGTPQEERAPDMLDAKLWDNPCPFTFRINYLALLYNTSLYTWVQDTYGLKRLEYVVLYSLALADGGSARDISRTSGFPKNTLSRAIRRLELMGLIEARDKAPGGGRKQALHLSDKGWALFHETVPAFEAQEKRMLTVLSDGERQMLFELLSKVVLDAESWASALPPEARPAKTTKKEGKTL</sequence>
<evidence type="ECO:0000259" key="1">
    <source>
        <dbReference type="PROSITE" id="PS50995"/>
    </source>
</evidence>
<dbReference type="EMBL" id="FXYF01000012">
    <property type="protein sequence ID" value="SMX47946.1"/>
    <property type="molecule type" value="Genomic_DNA"/>
</dbReference>
<name>A0A238L0T8_9RHOB</name>
<accession>A0A238L0T8</accession>
<evidence type="ECO:0000313" key="3">
    <source>
        <dbReference type="Proteomes" id="UP000207598"/>
    </source>
</evidence>
<dbReference type="PANTHER" id="PTHR33164:SF43">
    <property type="entry name" value="HTH-TYPE TRANSCRIPTIONAL REPRESSOR YETL"/>
    <property type="match status" value="1"/>
</dbReference>
<proteinExistence type="predicted"/>
<dbReference type="GO" id="GO:0006950">
    <property type="term" value="P:response to stress"/>
    <property type="evidence" value="ECO:0007669"/>
    <property type="project" value="TreeGrafter"/>
</dbReference>
<dbReference type="SUPFAM" id="SSF46785">
    <property type="entry name" value="Winged helix' DNA-binding domain"/>
    <property type="match status" value="1"/>
</dbReference>
<evidence type="ECO:0000313" key="2">
    <source>
        <dbReference type="EMBL" id="SMX47946.1"/>
    </source>
</evidence>
<dbReference type="Proteomes" id="UP000207598">
    <property type="component" value="Unassembled WGS sequence"/>
</dbReference>
<dbReference type="InterPro" id="IPR036390">
    <property type="entry name" value="WH_DNA-bd_sf"/>
</dbReference>
<dbReference type="InterPro" id="IPR036388">
    <property type="entry name" value="WH-like_DNA-bd_sf"/>
</dbReference>
<gene>
    <name evidence="2" type="ORF">MAA8898_03808</name>
</gene>